<feature type="region of interest" description="Disordered" evidence="1">
    <location>
        <begin position="254"/>
        <end position="280"/>
    </location>
</feature>
<proteinExistence type="predicted"/>
<name>A0A7J7NA21_9MAGN</name>
<evidence type="ECO:0000313" key="2">
    <source>
        <dbReference type="EMBL" id="KAF6164071.1"/>
    </source>
</evidence>
<accession>A0A7J7NA21</accession>
<gene>
    <name evidence="2" type="ORF">GIB67_017655</name>
</gene>
<dbReference type="AlphaFoldDB" id="A0A7J7NA21"/>
<organism evidence="2 3">
    <name type="scientific">Kingdonia uniflora</name>
    <dbReference type="NCBI Taxonomy" id="39325"/>
    <lineage>
        <taxon>Eukaryota</taxon>
        <taxon>Viridiplantae</taxon>
        <taxon>Streptophyta</taxon>
        <taxon>Embryophyta</taxon>
        <taxon>Tracheophyta</taxon>
        <taxon>Spermatophyta</taxon>
        <taxon>Magnoliopsida</taxon>
        <taxon>Ranunculales</taxon>
        <taxon>Circaeasteraceae</taxon>
        <taxon>Kingdonia</taxon>
    </lineage>
</organism>
<evidence type="ECO:0000256" key="1">
    <source>
        <dbReference type="SAM" id="MobiDB-lite"/>
    </source>
</evidence>
<dbReference type="EMBL" id="JACGCM010000940">
    <property type="protein sequence ID" value="KAF6164071.1"/>
    <property type="molecule type" value="Genomic_DNA"/>
</dbReference>
<reference evidence="2 3" key="1">
    <citation type="journal article" date="2020" name="IScience">
        <title>Genome Sequencing of the Endangered Kingdonia uniflora (Circaeasteraceae, Ranunculales) Reveals Potential Mechanisms of Evolutionary Specialization.</title>
        <authorList>
            <person name="Sun Y."/>
            <person name="Deng T."/>
            <person name="Zhang A."/>
            <person name="Moore M.J."/>
            <person name="Landis J.B."/>
            <person name="Lin N."/>
            <person name="Zhang H."/>
            <person name="Zhang X."/>
            <person name="Huang J."/>
            <person name="Zhang X."/>
            <person name="Sun H."/>
            <person name="Wang H."/>
        </authorList>
    </citation>
    <scope>NUCLEOTIDE SEQUENCE [LARGE SCALE GENOMIC DNA]</scope>
    <source>
        <strain evidence="2">TB1705</strain>
        <tissue evidence="2">Leaf</tissue>
    </source>
</reference>
<feature type="compositionally biased region" description="Basic and acidic residues" evidence="1">
    <location>
        <begin position="254"/>
        <end position="267"/>
    </location>
</feature>
<sequence length="280" mass="32414">MSISVAPNSLTRIPTTSNNSPMQVVYSITDDILNWIEKPYNVGYFKEINVQLAKLVPLIKKPGIFVPYLRSTSIQAKEVCAFYSLCAQVEKLKLFIDYFDVKAKKRTIYDDFIANDPAHMLDSLFSMGEFGIKNNIPEKVAKECRYKIMATSNILIHHPYLVPNFNNLDYLIRHSVDNMKEGTRDSLIEFLEQIDVDKLEDESMRPQFKKDIDDLKQSFSQCKYTEKERQMPQVVPQGGLLSEAEREWIKSMSEKCGYDSEDPDYRRNSSSRLNDDDDDD</sequence>
<evidence type="ECO:0000313" key="3">
    <source>
        <dbReference type="Proteomes" id="UP000541444"/>
    </source>
</evidence>
<dbReference type="Proteomes" id="UP000541444">
    <property type="component" value="Unassembled WGS sequence"/>
</dbReference>
<protein>
    <submittedName>
        <fullName evidence="2">Uncharacterized protein</fullName>
    </submittedName>
</protein>
<keyword evidence="3" id="KW-1185">Reference proteome</keyword>
<comment type="caution">
    <text evidence="2">The sequence shown here is derived from an EMBL/GenBank/DDBJ whole genome shotgun (WGS) entry which is preliminary data.</text>
</comment>